<dbReference type="Proteomes" id="UP000663862">
    <property type="component" value="Unassembled WGS sequence"/>
</dbReference>
<reference evidence="2" key="1">
    <citation type="submission" date="2021-02" db="EMBL/GenBank/DDBJ databases">
        <authorList>
            <person name="Nowell W R."/>
        </authorList>
    </citation>
    <scope>NUCLEOTIDE SEQUENCE</scope>
</reference>
<evidence type="ECO:0000256" key="1">
    <source>
        <dbReference type="SAM" id="Coils"/>
    </source>
</evidence>
<dbReference type="EMBL" id="CAJNYD010004077">
    <property type="protein sequence ID" value="CAF3569211.1"/>
    <property type="molecule type" value="Genomic_DNA"/>
</dbReference>
<evidence type="ECO:0000313" key="6">
    <source>
        <dbReference type="Proteomes" id="UP000663869"/>
    </source>
</evidence>
<sequence length="343" mass="40158">MSEQGSCTDITCDNEIKELYECYCCLRRVCLTHLIAHLEIIKQNKQQLDAIRHELNTVKNKLKLIVEEKQRIINQEHNLIEQAEQFLDVPSISIDKLQNLFEKLNQAIASNHSEEIIIKVEPSLSEPEYRSSVCKCNKENMNSDDVPKELEISKNDENSMDINQDLVDTVSVNETKKSTEAKIILPEQHLKEKHQVKSYRNRSDKCPLTFDGAFGLTKANHSIRLCGAQKHRRIYLYQHFRRLHHLKEVYAQRLMRAIAADLDPRITKLFHENEDPIIHSYDIPCPFSYEQINSPKYTEQNLDIPTCGTRFVKLYTFESHLRRYHKISSRLTQKILDDLVKVE</sequence>
<evidence type="ECO:0000313" key="4">
    <source>
        <dbReference type="EMBL" id="CAF4164313.1"/>
    </source>
</evidence>
<dbReference type="Proteomes" id="UP000663869">
    <property type="component" value="Unassembled WGS sequence"/>
</dbReference>
<dbReference type="EMBL" id="CAJOBQ010000903">
    <property type="protein sequence ID" value="CAF4432439.1"/>
    <property type="molecule type" value="Genomic_DNA"/>
</dbReference>
<keyword evidence="1" id="KW-0175">Coiled coil</keyword>
<evidence type="ECO:0000313" key="5">
    <source>
        <dbReference type="EMBL" id="CAF4432439.1"/>
    </source>
</evidence>
<dbReference type="Proteomes" id="UP000663833">
    <property type="component" value="Unassembled WGS sequence"/>
</dbReference>
<name>A0A818EX85_9BILA</name>
<protein>
    <submittedName>
        <fullName evidence="2">Uncharacterized protein</fullName>
    </submittedName>
</protein>
<evidence type="ECO:0000313" key="2">
    <source>
        <dbReference type="EMBL" id="CAF3466742.1"/>
    </source>
</evidence>
<comment type="caution">
    <text evidence="2">The sequence shown here is derived from an EMBL/GenBank/DDBJ whole genome shotgun (WGS) entry which is preliminary data.</text>
</comment>
<evidence type="ECO:0000313" key="3">
    <source>
        <dbReference type="EMBL" id="CAF3569211.1"/>
    </source>
</evidence>
<organism evidence="2 6">
    <name type="scientific">Rotaria socialis</name>
    <dbReference type="NCBI Taxonomy" id="392032"/>
    <lineage>
        <taxon>Eukaryota</taxon>
        <taxon>Metazoa</taxon>
        <taxon>Spiralia</taxon>
        <taxon>Gnathifera</taxon>
        <taxon>Rotifera</taxon>
        <taxon>Eurotatoria</taxon>
        <taxon>Bdelloidea</taxon>
        <taxon>Philodinida</taxon>
        <taxon>Philodinidae</taxon>
        <taxon>Rotaria</taxon>
    </lineage>
</organism>
<gene>
    <name evidence="2" type="ORF">FME351_LOCUS14518</name>
    <name evidence="4" type="ORF">HFQ381_LOCUS5177</name>
    <name evidence="3" type="ORF">LUA448_LOCUS28865</name>
    <name evidence="5" type="ORF">TSG867_LOCUS15459</name>
</gene>
<dbReference type="EMBL" id="CAJOBO010000213">
    <property type="protein sequence ID" value="CAF4164313.1"/>
    <property type="molecule type" value="Genomic_DNA"/>
</dbReference>
<dbReference type="AlphaFoldDB" id="A0A818EX85"/>
<feature type="coiled-coil region" evidence="1">
    <location>
        <begin position="41"/>
        <end position="68"/>
    </location>
</feature>
<dbReference type="EMBL" id="CAJNYU010001789">
    <property type="protein sequence ID" value="CAF3466742.1"/>
    <property type="molecule type" value="Genomic_DNA"/>
</dbReference>
<accession>A0A818EX85</accession>
<dbReference type="Proteomes" id="UP000663851">
    <property type="component" value="Unassembled WGS sequence"/>
</dbReference>
<proteinExistence type="predicted"/>